<evidence type="ECO:0000256" key="1">
    <source>
        <dbReference type="SAM" id="MobiDB-lite"/>
    </source>
</evidence>
<gene>
    <name evidence="2" type="ORF">TWF696_001453</name>
</gene>
<dbReference type="EMBL" id="JAVHNQ010000010">
    <property type="protein sequence ID" value="KAK6337981.1"/>
    <property type="molecule type" value="Genomic_DNA"/>
</dbReference>
<feature type="region of interest" description="Disordered" evidence="1">
    <location>
        <begin position="1"/>
        <end position="21"/>
    </location>
</feature>
<reference evidence="2 3" key="1">
    <citation type="submission" date="2019-10" db="EMBL/GenBank/DDBJ databases">
        <authorList>
            <person name="Palmer J.M."/>
        </authorList>
    </citation>
    <scope>NUCLEOTIDE SEQUENCE [LARGE SCALE GENOMIC DNA]</scope>
    <source>
        <strain evidence="2 3">TWF696</strain>
    </source>
</reference>
<name>A0AAV9U9H3_9PEZI</name>
<proteinExistence type="predicted"/>
<sequence length="115" mass="13042">MGGPPTCMNEQPESSREKPQVNTTRLILARSFCLSTASPWNWLAEELGVNSVPKYTSTYTYTSCKPRGFSNRKTESQSYKSPESKDENKKRPPTLNRPMALVPLLYIHYKAQNAL</sequence>
<keyword evidence="3" id="KW-1185">Reference proteome</keyword>
<accession>A0AAV9U9H3</accession>
<organism evidence="2 3">
    <name type="scientific">Orbilia brochopaga</name>
    <dbReference type="NCBI Taxonomy" id="3140254"/>
    <lineage>
        <taxon>Eukaryota</taxon>
        <taxon>Fungi</taxon>
        <taxon>Dikarya</taxon>
        <taxon>Ascomycota</taxon>
        <taxon>Pezizomycotina</taxon>
        <taxon>Orbiliomycetes</taxon>
        <taxon>Orbiliales</taxon>
        <taxon>Orbiliaceae</taxon>
        <taxon>Orbilia</taxon>
    </lineage>
</organism>
<protein>
    <submittedName>
        <fullName evidence="2">Uncharacterized protein</fullName>
    </submittedName>
</protein>
<evidence type="ECO:0000313" key="3">
    <source>
        <dbReference type="Proteomes" id="UP001375240"/>
    </source>
</evidence>
<dbReference type="AlphaFoldDB" id="A0AAV9U9H3"/>
<evidence type="ECO:0000313" key="2">
    <source>
        <dbReference type="EMBL" id="KAK6337981.1"/>
    </source>
</evidence>
<comment type="caution">
    <text evidence="2">The sequence shown here is derived from an EMBL/GenBank/DDBJ whole genome shotgun (WGS) entry which is preliminary data.</text>
</comment>
<dbReference type="Proteomes" id="UP001375240">
    <property type="component" value="Unassembled WGS sequence"/>
</dbReference>
<feature type="region of interest" description="Disordered" evidence="1">
    <location>
        <begin position="63"/>
        <end position="96"/>
    </location>
</feature>